<name>A0ACB7WY61_9ERIC</name>
<comment type="caution">
    <text evidence="1">The sequence shown here is derived from an EMBL/GenBank/DDBJ whole genome shotgun (WGS) entry which is preliminary data.</text>
</comment>
<sequence length="626" mass="67767">MPGRTHRPIGLGLTHVAAVGMEFSATTIHVTLESIGLTGQFTWDITPLSELQMLDLSYNKGLTGTLTPAIGNLTKLTSLILEGCNFYGPIPPTIGYLQQLTFLSLNSNGFSGKIPPSIGNLSNLFWLDLTNNSLSGNIPVSSGTTLGLDRLVNTQHFHFGNNQLSGPIPPSLFHSGMKLIHVLFDSNQLTGTIPSTLGLVQTLIVVRLDWNLLTGTVPSNFSRLVNLNWLYLSNNQLTGPVPNLSGLNSLSYMDLSNNAFDSSLFPSWLSNLQYLTTILMENTNLVGPVPPALFSLPELQRVYAGLLGIASLLSQVSSHLPSNYGFVYFSTGTYVYYAGGSSGTKSSNTGVIIGAAVGGSVLLLLALLLGFYALRQKRRAENTEVNDPFAAWDPNTATGAAPLIQGAKYFSFDELKKYTNDFAEANSVGSGGYGKVYRGTLPDGQLVAIKRAKQASAQGGLEFKMEIELLSRGYMDPEYYMTQQVTEKSDVYSFGVVLLELVTARQPIDKGKYIVREVREGMDRDQVLYGLDKILDPAILDPTPKGLENFVDLAMKCLEEEGARRPSMGAVVKEIENIMQIAGLNPNADSASSSATHEVDDTKGHIHPYTDDSLFVYSGAFPLSSN</sequence>
<protein>
    <submittedName>
        <fullName evidence="1">Uncharacterized protein</fullName>
    </submittedName>
</protein>
<keyword evidence="2" id="KW-1185">Reference proteome</keyword>
<accession>A0ACB7WY61</accession>
<reference evidence="1 2" key="1">
    <citation type="journal article" date="2021" name="Hortic Res">
        <title>High-quality reference genome and annotation aids understanding of berry development for evergreen blueberry (Vaccinium darrowii).</title>
        <authorList>
            <person name="Yu J."/>
            <person name="Hulse-Kemp A.M."/>
            <person name="Babiker E."/>
            <person name="Staton M."/>
        </authorList>
    </citation>
    <scope>NUCLEOTIDE SEQUENCE [LARGE SCALE GENOMIC DNA]</scope>
    <source>
        <strain evidence="2">cv. NJ 8807/NJ 8810</strain>
        <tissue evidence="1">Young leaf</tissue>
    </source>
</reference>
<gene>
    <name evidence="1" type="ORF">Vadar_006393</name>
</gene>
<evidence type="ECO:0000313" key="2">
    <source>
        <dbReference type="Proteomes" id="UP000828048"/>
    </source>
</evidence>
<dbReference type="Proteomes" id="UP000828048">
    <property type="component" value="Chromosome 2"/>
</dbReference>
<dbReference type="EMBL" id="CM037152">
    <property type="protein sequence ID" value="KAH7833446.1"/>
    <property type="molecule type" value="Genomic_DNA"/>
</dbReference>
<evidence type="ECO:0000313" key="1">
    <source>
        <dbReference type="EMBL" id="KAH7833446.1"/>
    </source>
</evidence>
<proteinExistence type="predicted"/>
<organism evidence="1 2">
    <name type="scientific">Vaccinium darrowii</name>
    <dbReference type="NCBI Taxonomy" id="229202"/>
    <lineage>
        <taxon>Eukaryota</taxon>
        <taxon>Viridiplantae</taxon>
        <taxon>Streptophyta</taxon>
        <taxon>Embryophyta</taxon>
        <taxon>Tracheophyta</taxon>
        <taxon>Spermatophyta</taxon>
        <taxon>Magnoliopsida</taxon>
        <taxon>eudicotyledons</taxon>
        <taxon>Gunneridae</taxon>
        <taxon>Pentapetalae</taxon>
        <taxon>asterids</taxon>
        <taxon>Ericales</taxon>
        <taxon>Ericaceae</taxon>
        <taxon>Vaccinioideae</taxon>
        <taxon>Vaccinieae</taxon>
        <taxon>Vaccinium</taxon>
    </lineage>
</organism>